<dbReference type="EMBL" id="CP012677">
    <property type="protein sequence ID" value="ALE92541.1"/>
    <property type="molecule type" value="Genomic_DNA"/>
</dbReference>
<gene>
    <name evidence="1" type="ORF">AOC05_09870</name>
</gene>
<evidence type="ECO:0000313" key="1">
    <source>
        <dbReference type="EMBL" id="ALE92541.1"/>
    </source>
</evidence>
<dbReference type="AlphaFoldDB" id="A0A0M4QQ96"/>
<proteinExistence type="predicted"/>
<sequence length="65" mass="7079">MQLNREATSFLATLLDDHYGMPLTALVPVMTTEYRRGTLVNPHSSERVTADVALVCRDASSEVAG</sequence>
<dbReference type="Proteomes" id="UP000062833">
    <property type="component" value="Chromosome"/>
</dbReference>
<dbReference type="PATRIC" id="fig|656366.3.peg.2132"/>
<accession>A0A0M4QQ96</accession>
<keyword evidence="2" id="KW-1185">Reference proteome</keyword>
<dbReference type="RefSeq" id="WP_062007072.1">
    <property type="nucleotide sequence ID" value="NZ_CP012677.1"/>
</dbReference>
<name>A0A0M4QQ96_9MICC</name>
<dbReference type="KEGG" id="aaq:AOC05_09870"/>
<dbReference type="OrthoDB" id="148766at2"/>
<protein>
    <submittedName>
        <fullName evidence="1">Uncharacterized protein</fullName>
    </submittedName>
</protein>
<organism evidence="1 2">
    <name type="scientific">Arthrobacter alpinus</name>
    <dbReference type="NCBI Taxonomy" id="656366"/>
    <lineage>
        <taxon>Bacteria</taxon>
        <taxon>Bacillati</taxon>
        <taxon>Actinomycetota</taxon>
        <taxon>Actinomycetes</taxon>
        <taxon>Micrococcales</taxon>
        <taxon>Micrococcaceae</taxon>
        <taxon>Arthrobacter</taxon>
    </lineage>
</organism>
<evidence type="ECO:0000313" key="2">
    <source>
        <dbReference type="Proteomes" id="UP000062833"/>
    </source>
</evidence>
<reference evidence="2" key="1">
    <citation type="submission" date="2015-09" db="EMBL/GenBank/DDBJ databases">
        <title>Complete genome of Arthrobacter alpinus strain R3.8.</title>
        <authorList>
            <person name="See-Too W.S."/>
            <person name="Chan K.G."/>
        </authorList>
    </citation>
    <scope>NUCLEOTIDE SEQUENCE [LARGE SCALE GENOMIC DNA]</scope>
    <source>
        <strain evidence="2">R3.8</strain>
    </source>
</reference>